<protein>
    <submittedName>
        <fullName evidence="1">Uncharacterized protein</fullName>
    </submittedName>
</protein>
<evidence type="ECO:0000313" key="2">
    <source>
        <dbReference type="Proteomes" id="UP000289340"/>
    </source>
</evidence>
<evidence type="ECO:0000313" key="1">
    <source>
        <dbReference type="EMBL" id="RZC25563.1"/>
    </source>
</evidence>
<organism evidence="1 2">
    <name type="scientific">Glycine soja</name>
    <name type="common">Wild soybean</name>
    <dbReference type="NCBI Taxonomy" id="3848"/>
    <lineage>
        <taxon>Eukaryota</taxon>
        <taxon>Viridiplantae</taxon>
        <taxon>Streptophyta</taxon>
        <taxon>Embryophyta</taxon>
        <taxon>Tracheophyta</taxon>
        <taxon>Spermatophyta</taxon>
        <taxon>Magnoliopsida</taxon>
        <taxon>eudicotyledons</taxon>
        <taxon>Gunneridae</taxon>
        <taxon>Pentapetalae</taxon>
        <taxon>rosids</taxon>
        <taxon>fabids</taxon>
        <taxon>Fabales</taxon>
        <taxon>Fabaceae</taxon>
        <taxon>Papilionoideae</taxon>
        <taxon>50 kb inversion clade</taxon>
        <taxon>NPAAA clade</taxon>
        <taxon>indigoferoid/millettioid clade</taxon>
        <taxon>Phaseoleae</taxon>
        <taxon>Glycine</taxon>
        <taxon>Glycine subgen. Soja</taxon>
    </lineage>
</organism>
<gene>
    <name evidence="1" type="ORF">D0Y65_004310</name>
</gene>
<dbReference type="EMBL" id="QZWG01000002">
    <property type="protein sequence ID" value="RZC25563.1"/>
    <property type="molecule type" value="Genomic_DNA"/>
</dbReference>
<keyword evidence="2" id="KW-1185">Reference proteome</keyword>
<name>A0A445LQK6_GLYSO</name>
<dbReference type="Proteomes" id="UP000289340">
    <property type="component" value="Chromosome 2"/>
</dbReference>
<proteinExistence type="predicted"/>
<comment type="caution">
    <text evidence="1">The sequence shown here is derived from an EMBL/GenBank/DDBJ whole genome shotgun (WGS) entry which is preliminary data.</text>
</comment>
<dbReference type="AlphaFoldDB" id="A0A445LQK6"/>
<sequence>MRLSVLLSFKTTEGTFPSPAKDFFSNSCDSKDNDFIFSLLMPLPRDIASSSTWFLFLDLRSISLPPFSRSDMVASSSSSLCTDSPSLTLCPHWLAVALNSIKDVDVTNPRRRAIVATGFGGILKVSATVLPEKLCCFLVPTFKEIVHEEIACSFGNPATYIRDFLVEGIKNYRRKITMEYSGCIYLLLILYAEHVLYGSIPRWTSLEELPTHYWNNKLLNKLAETIEREGGLGVMTVKVLAQTKYNEHSLMPNCVQDLSKRVNMLEGTATSQSWLLQYY</sequence>
<dbReference type="EMBL" id="QZWG01000002">
    <property type="protein sequence ID" value="RZC25564.1"/>
    <property type="molecule type" value="Genomic_DNA"/>
</dbReference>
<reference evidence="1 2" key="1">
    <citation type="submission" date="2018-09" db="EMBL/GenBank/DDBJ databases">
        <title>A high-quality reference genome of wild soybean provides a powerful tool to mine soybean genomes.</title>
        <authorList>
            <person name="Xie M."/>
            <person name="Chung C.Y.L."/>
            <person name="Li M.-W."/>
            <person name="Wong F.-L."/>
            <person name="Chan T.-F."/>
            <person name="Lam H.-M."/>
        </authorList>
    </citation>
    <scope>NUCLEOTIDE SEQUENCE [LARGE SCALE GENOMIC DNA]</scope>
    <source>
        <strain evidence="2">cv. W05</strain>
        <tissue evidence="1">Hypocotyl of etiolated seedlings</tissue>
    </source>
</reference>
<accession>A0A445LQK6</accession>